<dbReference type="Proteomes" id="UP000663760">
    <property type="component" value="Chromosome 2"/>
</dbReference>
<dbReference type="InterPro" id="IPR004045">
    <property type="entry name" value="Glutathione_S-Trfase_N"/>
</dbReference>
<dbReference type="Gene3D" id="1.20.1050.10">
    <property type="match status" value="1"/>
</dbReference>
<dbReference type="FunFam" id="1.20.1050.10:FF:000004">
    <property type="entry name" value="Glutathione S-transferase F2"/>
    <property type="match status" value="1"/>
</dbReference>
<keyword evidence="3" id="KW-0808">Transferase</keyword>
<dbReference type="InterPro" id="IPR040079">
    <property type="entry name" value="Glutathione_S-Trfase"/>
</dbReference>
<feature type="region of interest" description="Disordered" evidence="5">
    <location>
        <begin position="237"/>
        <end position="277"/>
    </location>
</feature>
<dbReference type="PANTHER" id="PTHR43900:SF96">
    <property type="entry name" value="GLUTATHIONE TRANSFERASE"/>
    <property type="match status" value="1"/>
</dbReference>
<comment type="similarity">
    <text evidence="1">Belongs to the GST superfamily. Phi family.</text>
</comment>
<comment type="catalytic activity">
    <reaction evidence="4">
        <text>RX + glutathione = an S-substituted glutathione + a halide anion + H(+)</text>
        <dbReference type="Rhea" id="RHEA:16437"/>
        <dbReference type="ChEBI" id="CHEBI:15378"/>
        <dbReference type="ChEBI" id="CHEBI:16042"/>
        <dbReference type="ChEBI" id="CHEBI:17792"/>
        <dbReference type="ChEBI" id="CHEBI:57925"/>
        <dbReference type="ChEBI" id="CHEBI:90779"/>
        <dbReference type="EC" id="2.5.1.18"/>
    </reaction>
</comment>
<dbReference type="EMBL" id="LR746265">
    <property type="protein sequence ID" value="CAA7391474.1"/>
    <property type="molecule type" value="Genomic_DNA"/>
</dbReference>
<organism evidence="8 9">
    <name type="scientific">Spirodela intermedia</name>
    <name type="common">Intermediate duckweed</name>
    <dbReference type="NCBI Taxonomy" id="51605"/>
    <lineage>
        <taxon>Eukaryota</taxon>
        <taxon>Viridiplantae</taxon>
        <taxon>Streptophyta</taxon>
        <taxon>Embryophyta</taxon>
        <taxon>Tracheophyta</taxon>
        <taxon>Spermatophyta</taxon>
        <taxon>Magnoliopsida</taxon>
        <taxon>Liliopsida</taxon>
        <taxon>Araceae</taxon>
        <taxon>Lemnoideae</taxon>
        <taxon>Spirodela</taxon>
    </lineage>
</organism>
<dbReference type="SFLD" id="SFLDS00019">
    <property type="entry name" value="Glutathione_Transferase_(cytos"/>
    <property type="match status" value="1"/>
</dbReference>
<dbReference type="GO" id="GO:0009636">
    <property type="term" value="P:response to toxic substance"/>
    <property type="evidence" value="ECO:0007669"/>
    <property type="project" value="UniProtKB-ARBA"/>
</dbReference>
<dbReference type="GO" id="GO:0005737">
    <property type="term" value="C:cytoplasm"/>
    <property type="evidence" value="ECO:0007669"/>
    <property type="project" value="TreeGrafter"/>
</dbReference>
<feature type="domain" description="GST C-terminal" evidence="7">
    <location>
        <begin position="96"/>
        <end position="233"/>
    </location>
</feature>
<evidence type="ECO:0000259" key="7">
    <source>
        <dbReference type="PROSITE" id="PS50405"/>
    </source>
</evidence>
<sequence length="352" mass="39348">MSAPSVNVYYTKPIMPDVSRVLACLYEKKIDFEHIDIYEGQHSVSGDLLKLRSRASSRIHGAAIEDGDTRLFESRAICRYLAEKYSSRGSRLLGRDPLERAAIEQWLKFEEQRFDPPSWELAFYLGFAAAPPDRAAMRDGVRKLSEVLDVYEQRLGESEFLAGDEFTMADLFHLPNSHHLVVSGLSHSAHPEVSELFSSRRNVRRWWEAISGRPSWKNVVDLLNGVPVQRTSLLAGAPDNGHGWGPRFTEATASPSANTGAGSASQQPLLPPPSQPKSTKRLLKLVITGLFRAQQPMEQHFPAQKLLVAVLLSRKLIRLVALLQLKMGKETIPPLINSHWPKFPTVEILGDA</sequence>
<dbReference type="AlphaFoldDB" id="A0A7I8K308"/>
<dbReference type="SUPFAM" id="SSF52833">
    <property type="entry name" value="Thioredoxin-like"/>
    <property type="match status" value="1"/>
</dbReference>
<dbReference type="GO" id="GO:0043295">
    <property type="term" value="F:glutathione binding"/>
    <property type="evidence" value="ECO:0007669"/>
    <property type="project" value="TreeGrafter"/>
</dbReference>
<dbReference type="PROSITE" id="PS50404">
    <property type="entry name" value="GST_NTER"/>
    <property type="match status" value="1"/>
</dbReference>
<evidence type="ECO:0000256" key="5">
    <source>
        <dbReference type="SAM" id="MobiDB-lite"/>
    </source>
</evidence>
<accession>A0A7I8K308</accession>
<dbReference type="InterPro" id="IPR004046">
    <property type="entry name" value="GST_C"/>
</dbReference>
<dbReference type="InterPro" id="IPR036249">
    <property type="entry name" value="Thioredoxin-like_sf"/>
</dbReference>
<dbReference type="GO" id="GO:0006749">
    <property type="term" value="P:glutathione metabolic process"/>
    <property type="evidence" value="ECO:0007669"/>
    <property type="project" value="TreeGrafter"/>
</dbReference>
<dbReference type="Gene3D" id="3.40.30.10">
    <property type="entry name" value="Glutaredoxin"/>
    <property type="match status" value="1"/>
</dbReference>
<dbReference type="SFLD" id="SFLDG00358">
    <property type="entry name" value="Main_(cytGST)"/>
    <property type="match status" value="1"/>
</dbReference>
<evidence type="ECO:0000259" key="6">
    <source>
        <dbReference type="PROSITE" id="PS50404"/>
    </source>
</evidence>
<dbReference type="OrthoDB" id="249703at2759"/>
<name>A0A7I8K308_SPIIN</name>
<protein>
    <recommendedName>
        <fullName evidence="2">glutathione transferase</fullName>
        <ecNumber evidence="2">2.5.1.18</ecNumber>
    </recommendedName>
</protein>
<dbReference type="InterPro" id="IPR010987">
    <property type="entry name" value="Glutathione-S-Trfase_C-like"/>
</dbReference>
<gene>
    <name evidence="8" type="ORF">SI8410_02002771</name>
</gene>
<dbReference type="EC" id="2.5.1.18" evidence="2"/>
<dbReference type="SUPFAM" id="SSF47616">
    <property type="entry name" value="GST C-terminal domain-like"/>
    <property type="match status" value="1"/>
</dbReference>
<evidence type="ECO:0000256" key="2">
    <source>
        <dbReference type="ARBA" id="ARBA00012452"/>
    </source>
</evidence>
<keyword evidence="9" id="KW-1185">Reference proteome</keyword>
<reference evidence="8" key="1">
    <citation type="submission" date="2020-02" db="EMBL/GenBank/DDBJ databases">
        <authorList>
            <person name="Scholz U."/>
            <person name="Mascher M."/>
            <person name="Fiebig A."/>
        </authorList>
    </citation>
    <scope>NUCLEOTIDE SEQUENCE</scope>
</reference>
<feature type="domain" description="GST N-terminal" evidence="6">
    <location>
        <begin position="5"/>
        <end position="89"/>
    </location>
</feature>
<evidence type="ECO:0000256" key="3">
    <source>
        <dbReference type="ARBA" id="ARBA00022679"/>
    </source>
</evidence>
<evidence type="ECO:0000313" key="8">
    <source>
        <dbReference type="EMBL" id="CAA7391474.1"/>
    </source>
</evidence>
<evidence type="ECO:0000256" key="4">
    <source>
        <dbReference type="ARBA" id="ARBA00047960"/>
    </source>
</evidence>
<feature type="compositionally biased region" description="Polar residues" evidence="5">
    <location>
        <begin position="251"/>
        <end position="264"/>
    </location>
</feature>
<evidence type="ECO:0000256" key="1">
    <source>
        <dbReference type="ARBA" id="ARBA00010128"/>
    </source>
</evidence>
<dbReference type="InterPro" id="IPR036282">
    <property type="entry name" value="Glutathione-S-Trfase_C_sf"/>
</dbReference>
<evidence type="ECO:0000313" key="9">
    <source>
        <dbReference type="Proteomes" id="UP000663760"/>
    </source>
</evidence>
<proteinExistence type="inferred from homology"/>
<dbReference type="GO" id="GO:0004364">
    <property type="term" value="F:glutathione transferase activity"/>
    <property type="evidence" value="ECO:0007669"/>
    <property type="project" value="UniProtKB-EC"/>
</dbReference>
<dbReference type="Pfam" id="PF00043">
    <property type="entry name" value="GST_C"/>
    <property type="match status" value="1"/>
</dbReference>
<dbReference type="PANTHER" id="PTHR43900">
    <property type="entry name" value="GLUTATHIONE S-TRANSFERASE RHO"/>
    <property type="match status" value="1"/>
</dbReference>
<dbReference type="Pfam" id="PF02798">
    <property type="entry name" value="GST_N"/>
    <property type="match status" value="1"/>
</dbReference>
<dbReference type="PROSITE" id="PS50405">
    <property type="entry name" value="GST_CTER"/>
    <property type="match status" value="1"/>
</dbReference>